<dbReference type="PANTHER" id="PTHR37485">
    <property type="entry name" value="CELL DIVISION PROTEIN FTSB"/>
    <property type="match status" value="1"/>
</dbReference>
<keyword evidence="1" id="KW-1003">Cell membrane</keyword>
<evidence type="ECO:0000256" key="5">
    <source>
        <dbReference type="ARBA" id="ARBA00023136"/>
    </source>
</evidence>
<evidence type="ECO:0000256" key="1">
    <source>
        <dbReference type="ARBA" id="ARBA00022475"/>
    </source>
</evidence>
<name>A0ABN6M205_9BACT</name>
<evidence type="ECO:0000256" key="2">
    <source>
        <dbReference type="ARBA" id="ARBA00022618"/>
    </source>
</evidence>
<evidence type="ECO:0000256" key="8">
    <source>
        <dbReference type="SAM" id="Phobius"/>
    </source>
</evidence>
<evidence type="ECO:0000256" key="3">
    <source>
        <dbReference type="ARBA" id="ARBA00022692"/>
    </source>
</evidence>
<keyword evidence="6" id="KW-0131">Cell cycle</keyword>
<accession>A0ABN6M205</accession>
<evidence type="ECO:0000256" key="6">
    <source>
        <dbReference type="ARBA" id="ARBA00023306"/>
    </source>
</evidence>
<evidence type="ECO:0000256" key="7">
    <source>
        <dbReference type="SAM" id="Coils"/>
    </source>
</evidence>
<keyword evidence="3 8" id="KW-0812">Transmembrane</keyword>
<keyword evidence="10" id="KW-1185">Reference proteome</keyword>
<reference evidence="9 10" key="1">
    <citation type="submission" date="2022-01" db="EMBL/GenBank/DDBJ databases">
        <title>Desulfofustis limnae sp. nov., a novel mesophilic sulfate-reducing bacterium isolated from marsh soil.</title>
        <authorList>
            <person name="Watanabe M."/>
            <person name="Takahashi A."/>
            <person name="Kojima H."/>
            <person name="Fukui M."/>
        </authorList>
    </citation>
    <scope>NUCLEOTIDE SEQUENCE [LARGE SCALE GENOMIC DNA]</scope>
    <source>
        <strain evidence="9 10">PPLL</strain>
    </source>
</reference>
<keyword evidence="4 8" id="KW-1133">Transmembrane helix</keyword>
<dbReference type="EMBL" id="AP025516">
    <property type="protein sequence ID" value="BDD85860.1"/>
    <property type="molecule type" value="Genomic_DNA"/>
</dbReference>
<gene>
    <name evidence="9" type="ORF">DPPLL_02250</name>
</gene>
<sequence>MCLIGAGGCGAGKGELHERVGRGAMQFRRKPKKKLTPVQQNRLLKVCLVLVSVAALWLLLSPSTGVYGLVKLRREAARLEQQTKTLQQSNETLRQEIDRLHNDPDYLERIAREKYGMLKKNEQVFDFSKTSKEQSETAD</sequence>
<keyword evidence="5 8" id="KW-0472">Membrane</keyword>
<evidence type="ECO:0008006" key="11">
    <source>
        <dbReference type="Google" id="ProtNLM"/>
    </source>
</evidence>
<dbReference type="PANTHER" id="PTHR37485:SF1">
    <property type="entry name" value="CELL DIVISION PROTEIN FTSB"/>
    <property type="match status" value="1"/>
</dbReference>
<organism evidence="9 10">
    <name type="scientific">Desulfofustis limnaeus</name>
    <dbReference type="NCBI Taxonomy" id="2740163"/>
    <lineage>
        <taxon>Bacteria</taxon>
        <taxon>Pseudomonadati</taxon>
        <taxon>Thermodesulfobacteriota</taxon>
        <taxon>Desulfobulbia</taxon>
        <taxon>Desulfobulbales</taxon>
        <taxon>Desulfocapsaceae</taxon>
        <taxon>Desulfofustis</taxon>
    </lineage>
</organism>
<feature type="transmembrane region" description="Helical" evidence="8">
    <location>
        <begin position="43"/>
        <end position="70"/>
    </location>
</feature>
<dbReference type="InterPro" id="IPR023081">
    <property type="entry name" value="Cell_div_FtsB"/>
</dbReference>
<feature type="coiled-coil region" evidence="7">
    <location>
        <begin position="69"/>
        <end position="103"/>
    </location>
</feature>
<dbReference type="Proteomes" id="UP000830055">
    <property type="component" value="Chromosome"/>
</dbReference>
<protein>
    <recommendedName>
        <fullName evidence="11">Septum formation initiator family protein</fullName>
    </recommendedName>
</protein>
<evidence type="ECO:0000313" key="10">
    <source>
        <dbReference type="Proteomes" id="UP000830055"/>
    </source>
</evidence>
<evidence type="ECO:0000256" key="4">
    <source>
        <dbReference type="ARBA" id="ARBA00022989"/>
    </source>
</evidence>
<dbReference type="Pfam" id="PF04977">
    <property type="entry name" value="DivIC"/>
    <property type="match status" value="1"/>
</dbReference>
<dbReference type="InterPro" id="IPR007060">
    <property type="entry name" value="FtsL/DivIC"/>
</dbReference>
<keyword evidence="2" id="KW-0132">Cell division</keyword>
<evidence type="ECO:0000313" key="9">
    <source>
        <dbReference type="EMBL" id="BDD85860.1"/>
    </source>
</evidence>
<proteinExistence type="predicted"/>
<keyword evidence="7" id="KW-0175">Coiled coil</keyword>